<organism evidence="1 2">
    <name type="scientific">Pleuronectes platessa</name>
    <name type="common">European plaice</name>
    <dbReference type="NCBI Taxonomy" id="8262"/>
    <lineage>
        <taxon>Eukaryota</taxon>
        <taxon>Metazoa</taxon>
        <taxon>Chordata</taxon>
        <taxon>Craniata</taxon>
        <taxon>Vertebrata</taxon>
        <taxon>Euteleostomi</taxon>
        <taxon>Actinopterygii</taxon>
        <taxon>Neopterygii</taxon>
        <taxon>Teleostei</taxon>
        <taxon>Neoteleostei</taxon>
        <taxon>Acanthomorphata</taxon>
        <taxon>Carangaria</taxon>
        <taxon>Pleuronectiformes</taxon>
        <taxon>Pleuronectoidei</taxon>
        <taxon>Pleuronectidae</taxon>
        <taxon>Pleuronectes</taxon>
    </lineage>
</organism>
<dbReference type="AlphaFoldDB" id="A0A9N7Z118"/>
<evidence type="ECO:0000313" key="1">
    <source>
        <dbReference type="EMBL" id="CAB1451753.1"/>
    </source>
</evidence>
<proteinExistence type="predicted"/>
<sequence length="75" mass="8743">MFMCGSTLFVIFKLGPRLQCETLTSHCSASIWFDSHFVSIHLKRTLKSLQETRPPSEREHSPFTGHEYVGWLRVF</sequence>
<gene>
    <name evidence="1" type="ORF">PLEPLA_LOCUS39479</name>
</gene>
<accession>A0A9N7Z118</accession>
<comment type="caution">
    <text evidence="1">The sequence shown here is derived from an EMBL/GenBank/DDBJ whole genome shotgun (WGS) entry which is preliminary data.</text>
</comment>
<name>A0A9N7Z118_PLEPL</name>
<reference evidence="1" key="1">
    <citation type="submission" date="2020-03" db="EMBL/GenBank/DDBJ databases">
        <authorList>
            <person name="Weist P."/>
        </authorList>
    </citation>
    <scope>NUCLEOTIDE SEQUENCE</scope>
</reference>
<keyword evidence="2" id="KW-1185">Reference proteome</keyword>
<dbReference type="Proteomes" id="UP001153269">
    <property type="component" value="Unassembled WGS sequence"/>
</dbReference>
<evidence type="ECO:0000313" key="2">
    <source>
        <dbReference type="Proteomes" id="UP001153269"/>
    </source>
</evidence>
<dbReference type="EMBL" id="CADEAL010004101">
    <property type="protein sequence ID" value="CAB1451753.1"/>
    <property type="molecule type" value="Genomic_DNA"/>
</dbReference>
<protein>
    <submittedName>
        <fullName evidence="1">Uncharacterized protein</fullName>
    </submittedName>
</protein>